<sequence length="66" mass="7596">MSYYDGLTKKELHYLKAAEQIGKEKGDCPELQELCKEAYSEYKSQRISSAAYGKVYAICIEYAYPK</sequence>
<dbReference type="Proteomes" id="UP000273083">
    <property type="component" value="Unassembled WGS sequence"/>
</dbReference>
<evidence type="ECO:0000313" key="1">
    <source>
        <dbReference type="EMBL" id="ROR29227.1"/>
    </source>
</evidence>
<proteinExistence type="predicted"/>
<gene>
    <name evidence="1" type="ORF">EDD66_103163</name>
</gene>
<name>A0A3N1XWB3_9FIRM</name>
<organism evidence="1 2">
    <name type="scientific">Mobilisporobacter senegalensis</name>
    <dbReference type="NCBI Taxonomy" id="1329262"/>
    <lineage>
        <taxon>Bacteria</taxon>
        <taxon>Bacillati</taxon>
        <taxon>Bacillota</taxon>
        <taxon>Clostridia</taxon>
        <taxon>Lachnospirales</taxon>
        <taxon>Lachnospiraceae</taxon>
        <taxon>Mobilisporobacter</taxon>
    </lineage>
</organism>
<dbReference type="EMBL" id="RJVG01000003">
    <property type="protein sequence ID" value="ROR29227.1"/>
    <property type="molecule type" value="Genomic_DNA"/>
</dbReference>
<comment type="caution">
    <text evidence="1">The sequence shown here is derived from an EMBL/GenBank/DDBJ whole genome shotgun (WGS) entry which is preliminary data.</text>
</comment>
<reference evidence="1 2" key="1">
    <citation type="submission" date="2018-11" db="EMBL/GenBank/DDBJ databases">
        <title>Genomic Encyclopedia of Type Strains, Phase IV (KMG-IV): sequencing the most valuable type-strain genomes for metagenomic binning, comparative biology and taxonomic classification.</title>
        <authorList>
            <person name="Goeker M."/>
        </authorList>
    </citation>
    <scope>NUCLEOTIDE SEQUENCE [LARGE SCALE GENOMIC DNA]</scope>
    <source>
        <strain evidence="1 2">DSM 26537</strain>
    </source>
</reference>
<dbReference type="RefSeq" id="WP_123608677.1">
    <property type="nucleotide sequence ID" value="NZ_RJVG01000003.1"/>
</dbReference>
<dbReference type="AlphaFoldDB" id="A0A3N1XWB3"/>
<accession>A0A3N1XWB3</accession>
<keyword evidence="2" id="KW-1185">Reference proteome</keyword>
<protein>
    <submittedName>
        <fullName evidence="1">Uncharacterized protein</fullName>
    </submittedName>
</protein>
<dbReference type="OrthoDB" id="9896101at2"/>
<evidence type="ECO:0000313" key="2">
    <source>
        <dbReference type="Proteomes" id="UP000273083"/>
    </source>
</evidence>